<evidence type="ECO:0000313" key="1">
    <source>
        <dbReference type="EMBL" id="EMS59697.1"/>
    </source>
</evidence>
<dbReference type="EMBL" id="KD117752">
    <property type="protein sequence ID" value="EMS59697.1"/>
    <property type="molecule type" value="Genomic_DNA"/>
</dbReference>
<gene>
    <name evidence="1" type="ORF">TRIUR3_05345</name>
</gene>
<accession>M7ZHZ2</accession>
<protein>
    <submittedName>
        <fullName evidence="1">Uncharacterized protein</fullName>
    </submittedName>
</protein>
<organism evidence="1">
    <name type="scientific">Triticum urartu</name>
    <name type="common">Red wild einkorn</name>
    <name type="synonym">Crithodium urartu</name>
    <dbReference type="NCBI Taxonomy" id="4572"/>
    <lineage>
        <taxon>Eukaryota</taxon>
        <taxon>Viridiplantae</taxon>
        <taxon>Streptophyta</taxon>
        <taxon>Embryophyta</taxon>
        <taxon>Tracheophyta</taxon>
        <taxon>Spermatophyta</taxon>
        <taxon>Magnoliopsida</taxon>
        <taxon>Liliopsida</taxon>
        <taxon>Poales</taxon>
        <taxon>Poaceae</taxon>
        <taxon>BOP clade</taxon>
        <taxon>Pooideae</taxon>
        <taxon>Triticodae</taxon>
        <taxon>Triticeae</taxon>
        <taxon>Triticinae</taxon>
        <taxon>Triticum</taxon>
    </lineage>
</organism>
<name>M7ZHZ2_TRIUA</name>
<sequence length="138" mass="15540">MDVDHNPTGWEFVTSHFCRSRFTRYGSSIIMMIIAGRYTILRACKVCTPLMGILLLVQPISTDVEISSLEEHKTIKQLIKASLGNDNSMWSKLDLCLRGLELEAALLYVQTSLKDVRLLSSISQAFAVDTKTTTRKDK</sequence>
<proteinExistence type="predicted"/>
<dbReference type="AlphaFoldDB" id="M7ZHZ2"/>
<dbReference type="OMA" id="ISSWEEH"/>
<reference evidence="1" key="1">
    <citation type="journal article" date="2013" name="Nature">
        <title>Draft genome of the wheat A-genome progenitor Triticum urartu.</title>
        <authorList>
            <person name="Ling H.Q."/>
            <person name="Zhao S."/>
            <person name="Liu D."/>
            <person name="Wang J."/>
            <person name="Sun H."/>
            <person name="Zhang C."/>
            <person name="Fan H."/>
            <person name="Li D."/>
            <person name="Dong L."/>
            <person name="Tao Y."/>
            <person name="Gao C."/>
            <person name="Wu H."/>
            <person name="Li Y."/>
            <person name="Cui Y."/>
            <person name="Guo X."/>
            <person name="Zheng S."/>
            <person name="Wang B."/>
            <person name="Yu K."/>
            <person name="Liang Q."/>
            <person name="Yang W."/>
            <person name="Lou X."/>
            <person name="Chen J."/>
            <person name="Feng M."/>
            <person name="Jian J."/>
            <person name="Zhang X."/>
            <person name="Luo G."/>
            <person name="Jiang Y."/>
            <person name="Liu J."/>
            <person name="Wang Z."/>
            <person name="Sha Y."/>
            <person name="Zhang B."/>
            <person name="Wu H."/>
            <person name="Tang D."/>
            <person name="Shen Q."/>
            <person name="Xue P."/>
            <person name="Zou S."/>
            <person name="Wang X."/>
            <person name="Liu X."/>
            <person name="Wang F."/>
            <person name="Yang Y."/>
            <person name="An X."/>
            <person name="Dong Z."/>
            <person name="Zhang K."/>
            <person name="Zhang X."/>
            <person name="Luo M.C."/>
            <person name="Dvorak J."/>
            <person name="Tong Y."/>
            <person name="Wang J."/>
            <person name="Yang H."/>
            <person name="Li Z."/>
            <person name="Wang D."/>
            <person name="Zhang A."/>
            <person name="Wang J."/>
        </authorList>
    </citation>
    <scope>NUCLEOTIDE SEQUENCE</scope>
</reference>